<organism evidence="3 4">
    <name type="scientific">Linum trigynum</name>
    <dbReference type="NCBI Taxonomy" id="586398"/>
    <lineage>
        <taxon>Eukaryota</taxon>
        <taxon>Viridiplantae</taxon>
        <taxon>Streptophyta</taxon>
        <taxon>Embryophyta</taxon>
        <taxon>Tracheophyta</taxon>
        <taxon>Spermatophyta</taxon>
        <taxon>Magnoliopsida</taxon>
        <taxon>eudicotyledons</taxon>
        <taxon>Gunneridae</taxon>
        <taxon>Pentapetalae</taxon>
        <taxon>rosids</taxon>
        <taxon>fabids</taxon>
        <taxon>Malpighiales</taxon>
        <taxon>Linaceae</taxon>
        <taxon>Linum</taxon>
    </lineage>
</organism>
<dbReference type="SUPFAM" id="SSF81383">
    <property type="entry name" value="F-box domain"/>
    <property type="match status" value="1"/>
</dbReference>
<dbReference type="InterPro" id="IPR036047">
    <property type="entry name" value="F-box-like_dom_sf"/>
</dbReference>
<proteinExistence type="predicted"/>
<dbReference type="PANTHER" id="PTHR34145">
    <property type="entry name" value="OS02G0105600 PROTEIN"/>
    <property type="match status" value="1"/>
</dbReference>
<feature type="region of interest" description="Disordered" evidence="1">
    <location>
        <begin position="1"/>
        <end position="45"/>
    </location>
</feature>
<feature type="compositionally biased region" description="Polar residues" evidence="1">
    <location>
        <begin position="1"/>
        <end position="10"/>
    </location>
</feature>
<dbReference type="SUPFAM" id="SSF52047">
    <property type="entry name" value="RNI-like"/>
    <property type="match status" value="1"/>
</dbReference>
<evidence type="ECO:0000259" key="2">
    <source>
        <dbReference type="PROSITE" id="PS50181"/>
    </source>
</evidence>
<keyword evidence="4" id="KW-1185">Reference proteome</keyword>
<dbReference type="PANTHER" id="PTHR34145:SF77">
    <property type="match status" value="1"/>
</dbReference>
<name>A0AAV2FIN0_9ROSI</name>
<accession>A0AAV2FIN0</accession>
<evidence type="ECO:0000313" key="4">
    <source>
        <dbReference type="Proteomes" id="UP001497516"/>
    </source>
</evidence>
<dbReference type="Pfam" id="PF23622">
    <property type="entry name" value="LRR_At1g61320_AtMIF1"/>
    <property type="match status" value="1"/>
</dbReference>
<dbReference type="AlphaFoldDB" id="A0AAV2FIN0"/>
<dbReference type="PROSITE" id="PS50181">
    <property type="entry name" value="FBOX"/>
    <property type="match status" value="1"/>
</dbReference>
<dbReference type="EMBL" id="OZ034819">
    <property type="protein sequence ID" value="CAL1397827.1"/>
    <property type="molecule type" value="Genomic_DNA"/>
</dbReference>
<dbReference type="InterPro" id="IPR055357">
    <property type="entry name" value="LRR_At1g61320_AtMIF1"/>
</dbReference>
<reference evidence="3 4" key="1">
    <citation type="submission" date="2024-04" db="EMBL/GenBank/DDBJ databases">
        <authorList>
            <person name="Fracassetti M."/>
        </authorList>
    </citation>
    <scope>NUCLEOTIDE SEQUENCE [LARGE SCALE GENOMIC DNA]</scope>
</reference>
<gene>
    <name evidence="3" type="ORF">LTRI10_LOCUS38096</name>
</gene>
<dbReference type="Proteomes" id="UP001497516">
    <property type="component" value="Chromosome 6"/>
</dbReference>
<dbReference type="InterPro" id="IPR001810">
    <property type="entry name" value="F-box_dom"/>
</dbReference>
<protein>
    <recommendedName>
        <fullName evidence="2">F-box domain-containing protein</fullName>
    </recommendedName>
</protein>
<evidence type="ECO:0000256" key="1">
    <source>
        <dbReference type="SAM" id="MobiDB-lite"/>
    </source>
</evidence>
<feature type="domain" description="F-box" evidence="2">
    <location>
        <begin position="43"/>
        <end position="96"/>
    </location>
</feature>
<dbReference type="InterPro" id="IPR032675">
    <property type="entry name" value="LRR_dom_sf"/>
</dbReference>
<dbReference type="InterPro" id="IPR053772">
    <property type="entry name" value="At1g61320/At1g61330-like"/>
</dbReference>
<dbReference type="Gene3D" id="3.80.10.10">
    <property type="entry name" value="Ribonuclease Inhibitor"/>
    <property type="match status" value="1"/>
</dbReference>
<evidence type="ECO:0000313" key="3">
    <source>
        <dbReference type="EMBL" id="CAL1397827.1"/>
    </source>
</evidence>
<sequence>MKTARKSTSVPKRFIPAPPAPEMNLRKRTREPPAPPPVKDDASDDLPRLPDDIIITILSLLDIRLLPRFALLAKSFRDCPKLGQRLDFGQPVFEQLARKGLYDSTVSRIIDEHKGSKIRSLKLRFDPDNNEEHWAMVADWIIKVAQKEIEELDFDFYQGNQAFLLSDDIFKIETLQILRLSYCDFVLPDLETKFAVTGLPCLRILSFKKMSLQDLTVIEALLESCLQLETLELLYCCFPTYFRIAAGHLKKFKECKLITCMEIMEVTIEAPSLTTLHYFGPMVIFKYTDFDKLTDCILDFKPQRPSLPIEAYKLDKLLYGMSNIEVLTTTSRLLEGLCSRRSDGDSTITNFFCLSKLKEIQLFMEGSGYCNLFTIVSFLRKCPSIEKIYIDCRGWLKMEKMAINSNRPGGYKWVVQQQCLLDRVLGPCYPNLKEVKLAGFRFDPHEMQLLYYFVETGLNLETVAIFLPSPRICSGPVGFPDETTLNHYLRPRMASPNARIRVFPHFHDNLLYPPRHARNWNNQF</sequence>